<dbReference type="PROSITE" id="PS00116">
    <property type="entry name" value="DNA_POLYMERASE_B"/>
    <property type="match status" value="1"/>
</dbReference>
<dbReference type="Proteomes" id="UP000295560">
    <property type="component" value="Unassembled WGS sequence"/>
</dbReference>
<keyword evidence="3" id="KW-0813">Transport</keyword>
<evidence type="ECO:0000313" key="6">
    <source>
        <dbReference type="EMBL" id="TCK22558.1"/>
    </source>
</evidence>
<comment type="caution">
    <text evidence="6">The sequence shown here is derived from an EMBL/GenBank/DDBJ whole genome shotgun (WGS) entry which is preliminary data.</text>
</comment>
<comment type="subcellular location">
    <subcellularLocation>
        <location evidence="1">Cell envelope</location>
    </subcellularLocation>
</comment>
<dbReference type="OrthoDB" id="7941913at2"/>
<feature type="domain" description="Fe/B12 periplasmic-binding" evidence="5">
    <location>
        <begin position="61"/>
        <end position="340"/>
    </location>
</feature>
<evidence type="ECO:0000256" key="1">
    <source>
        <dbReference type="ARBA" id="ARBA00004196"/>
    </source>
</evidence>
<evidence type="ECO:0000256" key="3">
    <source>
        <dbReference type="ARBA" id="ARBA00022448"/>
    </source>
</evidence>
<dbReference type="PROSITE" id="PS51257">
    <property type="entry name" value="PROKAR_LIPOPROTEIN"/>
    <property type="match status" value="1"/>
</dbReference>
<protein>
    <submittedName>
        <fullName evidence="6">Iron complex transport system substrate-binding protein</fullName>
    </submittedName>
</protein>
<dbReference type="GO" id="GO:0000166">
    <property type="term" value="F:nucleotide binding"/>
    <property type="evidence" value="ECO:0007669"/>
    <property type="project" value="InterPro"/>
</dbReference>
<reference evidence="6 7" key="1">
    <citation type="submission" date="2019-03" db="EMBL/GenBank/DDBJ databases">
        <title>Sequencing the genomes of 1000 actinobacteria strains.</title>
        <authorList>
            <person name="Klenk H.-P."/>
        </authorList>
    </citation>
    <scope>NUCLEOTIDE SEQUENCE [LARGE SCALE GENOMIC DNA]</scope>
    <source>
        <strain evidence="6 7">DSM 44969</strain>
    </source>
</reference>
<evidence type="ECO:0000256" key="4">
    <source>
        <dbReference type="ARBA" id="ARBA00022729"/>
    </source>
</evidence>
<organism evidence="6 7">
    <name type="scientific">Pseudonocardia endophytica</name>
    <dbReference type="NCBI Taxonomy" id="401976"/>
    <lineage>
        <taxon>Bacteria</taxon>
        <taxon>Bacillati</taxon>
        <taxon>Actinomycetota</taxon>
        <taxon>Actinomycetes</taxon>
        <taxon>Pseudonocardiales</taxon>
        <taxon>Pseudonocardiaceae</taxon>
        <taxon>Pseudonocardia</taxon>
    </lineage>
</organism>
<dbReference type="AlphaFoldDB" id="A0A4R1HKU4"/>
<dbReference type="GO" id="GO:0030288">
    <property type="term" value="C:outer membrane-bounded periplasmic space"/>
    <property type="evidence" value="ECO:0007669"/>
    <property type="project" value="TreeGrafter"/>
</dbReference>
<dbReference type="GO" id="GO:0003676">
    <property type="term" value="F:nucleic acid binding"/>
    <property type="evidence" value="ECO:0007669"/>
    <property type="project" value="InterPro"/>
</dbReference>
<proteinExistence type="inferred from homology"/>
<evidence type="ECO:0000259" key="5">
    <source>
        <dbReference type="PROSITE" id="PS50983"/>
    </source>
</evidence>
<sequence length="340" mass="36066">MQDLSRRSFFTVAGGAAAALALTACGGGSEGPGTGGSAAEGGPWEFTDDLGKKISLPARPQRIVAYVSGAAALWDFGVRPVGVYGPTKDTDGKPNLQAGNMDVNAVQSVGGEDYSQISVEKLTALNPDLLIASLAGPTPADRWVLKDDIAQIEQVCPVYSIQEYNKPLPDVITAYETLSKNLGADVAAAPISQARDQFTAAGDDLKAAIAEKQGLRVEFAYADTDGFYVASPQYYASLLWYTQLGLNSVRKGDPKTDFLEQLSWEQAAKYPADLICMDIRTFSLQPAQLVKEQPTFAGLPAVKAGQLGGYNGEPRFSYQQAVGEVQNLAASVRKSRTGVA</sequence>
<dbReference type="PANTHER" id="PTHR30532:SF24">
    <property type="entry name" value="FERRIC ENTEROBACTIN-BINDING PERIPLASMIC PROTEIN FEPB"/>
    <property type="match status" value="1"/>
</dbReference>
<dbReference type="InterPro" id="IPR006311">
    <property type="entry name" value="TAT_signal"/>
</dbReference>
<dbReference type="InterPro" id="IPR051313">
    <property type="entry name" value="Bact_iron-sidero_bind"/>
</dbReference>
<name>A0A4R1HKU4_PSEEN</name>
<dbReference type="InterPro" id="IPR002491">
    <property type="entry name" value="ABC_transptr_periplasmic_BD"/>
</dbReference>
<accession>A0A4R1HKU4</accession>
<dbReference type="Pfam" id="PF01497">
    <property type="entry name" value="Peripla_BP_2"/>
    <property type="match status" value="1"/>
</dbReference>
<dbReference type="RefSeq" id="WP_132431509.1">
    <property type="nucleotide sequence ID" value="NZ_SMFZ01000002.1"/>
</dbReference>
<keyword evidence="7" id="KW-1185">Reference proteome</keyword>
<dbReference type="PROSITE" id="PS51318">
    <property type="entry name" value="TAT"/>
    <property type="match status" value="1"/>
</dbReference>
<dbReference type="PANTHER" id="PTHR30532">
    <property type="entry name" value="IRON III DICITRATE-BINDING PERIPLASMIC PROTEIN"/>
    <property type="match status" value="1"/>
</dbReference>
<dbReference type="InterPro" id="IPR017964">
    <property type="entry name" value="DNA-dir_DNA_pol_B_CS"/>
</dbReference>
<dbReference type="Gene3D" id="3.40.50.1980">
    <property type="entry name" value="Nitrogenase molybdenum iron protein domain"/>
    <property type="match status" value="2"/>
</dbReference>
<dbReference type="EMBL" id="SMFZ01000002">
    <property type="protein sequence ID" value="TCK22558.1"/>
    <property type="molecule type" value="Genomic_DNA"/>
</dbReference>
<dbReference type="SUPFAM" id="SSF53807">
    <property type="entry name" value="Helical backbone' metal receptor"/>
    <property type="match status" value="1"/>
</dbReference>
<comment type="similarity">
    <text evidence="2">Belongs to the bacterial solute-binding protein 8 family.</text>
</comment>
<keyword evidence="4" id="KW-0732">Signal</keyword>
<gene>
    <name evidence="6" type="ORF">EV378_6564</name>
</gene>
<dbReference type="PROSITE" id="PS50983">
    <property type="entry name" value="FE_B12_PBP"/>
    <property type="match status" value="1"/>
</dbReference>
<evidence type="ECO:0000256" key="2">
    <source>
        <dbReference type="ARBA" id="ARBA00008814"/>
    </source>
</evidence>
<dbReference type="GO" id="GO:1901678">
    <property type="term" value="P:iron coordination entity transport"/>
    <property type="evidence" value="ECO:0007669"/>
    <property type="project" value="UniProtKB-ARBA"/>
</dbReference>
<evidence type="ECO:0000313" key="7">
    <source>
        <dbReference type="Proteomes" id="UP000295560"/>
    </source>
</evidence>